<gene>
    <name evidence="1" type="ORF">BS47DRAFT_1350885</name>
</gene>
<organism evidence="1 2">
    <name type="scientific">Hydnum rufescens UP504</name>
    <dbReference type="NCBI Taxonomy" id="1448309"/>
    <lineage>
        <taxon>Eukaryota</taxon>
        <taxon>Fungi</taxon>
        <taxon>Dikarya</taxon>
        <taxon>Basidiomycota</taxon>
        <taxon>Agaricomycotina</taxon>
        <taxon>Agaricomycetes</taxon>
        <taxon>Cantharellales</taxon>
        <taxon>Hydnaceae</taxon>
        <taxon>Hydnum</taxon>
    </lineage>
</organism>
<name>A0A9P6ALE8_9AGAM</name>
<keyword evidence="2" id="KW-1185">Reference proteome</keyword>
<comment type="caution">
    <text evidence="1">The sequence shown here is derived from an EMBL/GenBank/DDBJ whole genome shotgun (WGS) entry which is preliminary data.</text>
</comment>
<evidence type="ECO:0000313" key="2">
    <source>
        <dbReference type="Proteomes" id="UP000886523"/>
    </source>
</evidence>
<evidence type="ECO:0000313" key="1">
    <source>
        <dbReference type="EMBL" id="KAF9507972.1"/>
    </source>
</evidence>
<reference evidence="1" key="1">
    <citation type="journal article" date="2020" name="Nat. Commun.">
        <title>Large-scale genome sequencing of mycorrhizal fungi provides insights into the early evolution of symbiotic traits.</title>
        <authorList>
            <person name="Miyauchi S."/>
            <person name="Kiss E."/>
            <person name="Kuo A."/>
            <person name="Drula E."/>
            <person name="Kohler A."/>
            <person name="Sanchez-Garcia M."/>
            <person name="Morin E."/>
            <person name="Andreopoulos B."/>
            <person name="Barry K.W."/>
            <person name="Bonito G."/>
            <person name="Buee M."/>
            <person name="Carver A."/>
            <person name="Chen C."/>
            <person name="Cichocki N."/>
            <person name="Clum A."/>
            <person name="Culley D."/>
            <person name="Crous P.W."/>
            <person name="Fauchery L."/>
            <person name="Girlanda M."/>
            <person name="Hayes R.D."/>
            <person name="Keri Z."/>
            <person name="LaButti K."/>
            <person name="Lipzen A."/>
            <person name="Lombard V."/>
            <person name="Magnuson J."/>
            <person name="Maillard F."/>
            <person name="Murat C."/>
            <person name="Nolan M."/>
            <person name="Ohm R.A."/>
            <person name="Pangilinan J."/>
            <person name="Pereira M.F."/>
            <person name="Perotto S."/>
            <person name="Peter M."/>
            <person name="Pfister S."/>
            <person name="Riley R."/>
            <person name="Sitrit Y."/>
            <person name="Stielow J.B."/>
            <person name="Szollosi G."/>
            <person name="Zifcakova L."/>
            <person name="Stursova M."/>
            <person name="Spatafora J.W."/>
            <person name="Tedersoo L."/>
            <person name="Vaario L.M."/>
            <person name="Yamada A."/>
            <person name="Yan M."/>
            <person name="Wang P."/>
            <person name="Xu J."/>
            <person name="Bruns T."/>
            <person name="Baldrian P."/>
            <person name="Vilgalys R."/>
            <person name="Dunand C."/>
            <person name="Henrissat B."/>
            <person name="Grigoriev I.V."/>
            <person name="Hibbett D."/>
            <person name="Nagy L.G."/>
            <person name="Martin F.M."/>
        </authorList>
    </citation>
    <scope>NUCLEOTIDE SEQUENCE</scope>
    <source>
        <strain evidence="1">UP504</strain>
    </source>
</reference>
<dbReference type="Proteomes" id="UP000886523">
    <property type="component" value="Unassembled WGS sequence"/>
</dbReference>
<dbReference type="AlphaFoldDB" id="A0A9P6ALE8"/>
<accession>A0A9P6ALE8</accession>
<proteinExistence type="predicted"/>
<sequence>MHEQADAYRRGFCKTFHCSGDPEPKFPEDKHSANALVLTIPKLSIRLDLLSAIGWDLFPRLSKPGYIGSLENDAILIPPLNMDPHMTSRIFPVHRHRIHSQFTVQLFIVLRVPSSVLLRESSHGGISRVKVNITDGRVHVATLFTLSDI</sequence>
<protein>
    <submittedName>
        <fullName evidence="1">Uncharacterized protein</fullName>
    </submittedName>
</protein>
<dbReference type="EMBL" id="MU129068">
    <property type="protein sequence ID" value="KAF9507972.1"/>
    <property type="molecule type" value="Genomic_DNA"/>
</dbReference>